<evidence type="ECO:0000313" key="4">
    <source>
        <dbReference type="Proteomes" id="UP000226191"/>
    </source>
</evidence>
<dbReference type="InterPro" id="IPR016181">
    <property type="entry name" value="Acyl_CoA_acyltransferase"/>
</dbReference>
<evidence type="ECO:0000313" key="5">
    <source>
        <dbReference type="Proteomes" id="UP000256621"/>
    </source>
</evidence>
<evidence type="ECO:0000313" key="3">
    <source>
        <dbReference type="EMBL" id="PGF33145.1"/>
    </source>
</evidence>
<name>A0A2B7I773_CUTAC</name>
<feature type="domain" description="N-acetyltransferase" evidence="1">
    <location>
        <begin position="148"/>
        <end position="281"/>
    </location>
</feature>
<sequence length="281" mass="31273">MRTRVRQLDDADLSQTIEFLSRAPVANVFLLSRIRQGGLDSARLGCPVHGVFRGGELVGLVHIGANLVPVIDDGRDSAVVDALASKIGRWRRSSSIMGADVAVLPLYERLAQIGPDTWGRPREVRSCQPLLAMSDRPRVVPDARVVRINERHFEPYFRAAVAMYTEEVGVSPLDPGDGYRRHMLELVRQGRGLGIVDDGDVRWKSDVAVTWGNVCQIQGVWMDPAWRGRGLAAPAMAAVVELARRDHDTVSLYVNDFNTRALRTYRRVGFERIGTMATLLY</sequence>
<dbReference type="GeneID" id="92857489"/>
<dbReference type="InterPro" id="IPR000182">
    <property type="entry name" value="GNAT_dom"/>
</dbReference>
<dbReference type="RefSeq" id="WP_002516919.1">
    <property type="nucleotide sequence ID" value="NZ_AP019664.1"/>
</dbReference>
<dbReference type="Gene3D" id="3.40.630.30">
    <property type="match status" value="1"/>
</dbReference>
<dbReference type="SUPFAM" id="SSF55729">
    <property type="entry name" value="Acyl-CoA N-acyltransferases (Nat)"/>
    <property type="match status" value="1"/>
</dbReference>
<dbReference type="PIRSF" id="PIRSF021603">
    <property type="entry name" value="UCP21603_acetyltransf"/>
    <property type="match status" value="1"/>
</dbReference>
<dbReference type="InterPro" id="IPR025289">
    <property type="entry name" value="DUF4081"/>
</dbReference>
<dbReference type="AlphaFoldDB" id="A0A2B7I773"/>
<dbReference type="Pfam" id="PF13312">
    <property type="entry name" value="DUF4081"/>
    <property type="match status" value="1"/>
</dbReference>
<dbReference type="InterPro" id="IPR016794">
    <property type="entry name" value="UCP21603_acetyltransf"/>
</dbReference>
<dbReference type="Proteomes" id="UP000226191">
    <property type="component" value="Unassembled WGS sequence"/>
</dbReference>
<reference evidence="2 5" key="2">
    <citation type="submission" date="2018-08" db="EMBL/GenBank/DDBJ databases">
        <title>Genome sequencing of Cutibacterium acnes KCOM 1315.</title>
        <authorList>
            <person name="Kook J.-K."/>
            <person name="Park S.-N."/>
            <person name="Lim Y.K."/>
        </authorList>
    </citation>
    <scope>NUCLEOTIDE SEQUENCE [LARGE SCALE GENOMIC DNA]</scope>
    <source>
        <strain evidence="2 5">KCOM 1315</strain>
    </source>
</reference>
<accession>A0A2B7I773</accession>
<gene>
    <name evidence="3" type="ORF">B1B09_09470</name>
    <name evidence="2" type="ORF">DXN06_12625</name>
</gene>
<evidence type="ECO:0000313" key="2">
    <source>
        <dbReference type="EMBL" id="AXM07839.1"/>
    </source>
</evidence>
<protein>
    <submittedName>
        <fullName evidence="3">GNAT family N-acetyltransferase</fullName>
    </submittedName>
</protein>
<dbReference type="GO" id="GO:0016747">
    <property type="term" value="F:acyltransferase activity, transferring groups other than amino-acyl groups"/>
    <property type="evidence" value="ECO:0007669"/>
    <property type="project" value="InterPro"/>
</dbReference>
<dbReference type="Proteomes" id="UP000256621">
    <property type="component" value="Chromosome"/>
</dbReference>
<dbReference type="OMA" id="CVAMFTE"/>
<dbReference type="OrthoDB" id="5241264at2"/>
<dbReference type="EMBL" id="MVCE01000004">
    <property type="protein sequence ID" value="PGF33145.1"/>
    <property type="molecule type" value="Genomic_DNA"/>
</dbReference>
<dbReference type="PROSITE" id="PS51186">
    <property type="entry name" value="GNAT"/>
    <property type="match status" value="1"/>
</dbReference>
<organism evidence="3 4">
    <name type="scientific">Cutibacterium acnes</name>
    <name type="common">Propionibacterium acnes</name>
    <dbReference type="NCBI Taxonomy" id="1747"/>
    <lineage>
        <taxon>Bacteria</taxon>
        <taxon>Bacillati</taxon>
        <taxon>Actinomycetota</taxon>
        <taxon>Actinomycetes</taxon>
        <taxon>Propionibacteriales</taxon>
        <taxon>Propionibacteriaceae</taxon>
        <taxon>Cutibacterium</taxon>
    </lineage>
</organism>
<reference evidence="3 4" key="1">
    <citation type="submission" date="2017-02" db="EMBL/GenBank/DDBJ databases">
        <title>Prevalence of linear plasmids in Cutibacterium acnes isolates obtained from cancerous prostatic tissue.</title>
        <authorList>
            <person name="Davidsson S."/>
            <person name="Bruggemann H."/>
        </authorList>
    </citation>
    <scope>NUCLEOTIDE SEQUENCE [LARGE SCALE GENOMIC DNA]</scope>
    <source>
        <strain evidence="3 4">11-78</strain>
    </source>
</reference>
<evidence type="ECO:0000259" key="1">
    <source>
        <dbReference type="PROSITE" id="PS51186"/>
    </source>
</evidence>
<dbReference type="EMBL" id="CP031442">
    <property type="protein sequence ID" value="AXM07839.1"/>
    <property type="molecule type" value="Genomic_DNA"/>
</dbReference>
<proteinExistence type="predicted"/>
<dbReference type="Pfam" id="PF00583">
    <property type="entry name" value="Acetyltransf_1"/>
    <property type="match status" value="1"/>
</dbReference>